<dbReference type="Gene3D" id="3.60.21.10">
    <property type="match status" value="1"/>
</dbReference>
<reference evidence="2" key="1">
    <citation type="submission" date="2022-07" db="EMBL/GenBank/DDBJ databases">
        <title>Genome Sequence of Xylaria arbuscula.</title>
        <authorList>
            <person name="Buettner E."/>
        </authorList>
    </citation>
    <scope>NUCLEOTIDE SEQUENCE</scope>
    <source>
        <strain evidence="2">VT107</strain>
    </source>
</reference>
<name>A0A9W8TK58_9PEZI</name>
<dbReference type="InterPro" id="IPR029052">
    <property type="entry name" value="Metallo-depent_PP-like"/>
</dbReference>
<keyword evidence="3" id="KW-1185">Reference proteome</keyword>
<evidence type="ECO:0000313" key="2">
    <source>
        <dbReference type="EMBL" id="KAJ3563746.1"/>
    </source>
</evidence>
<dbReference type="EMBL" id="JANPWZ010001711">
    <property type="protein sequence ID" value="KAJ3563746.1"/>
    <property type="molecule type" value="Genomic_DNA"/>
</dbReference>
<dbReference type="GO" id="GO:0016787">
    <property type="term" value="F:hydrolase activity"/>
    <property type="evidence" value="ECO:0007669"/>
    <property type="project" value="InterPro"/>
</dbReference>
<gene>
    <name evidence="2" type="ORF">NPX13_g8088</name>
</gene>
<dbReference type="SUPFAM" id="SSF56300">
    <property type="entry name" value="Metallo-dependent phosphatases"/>
    <property type="match status" value="1"/>
</dbReference>
<dbReference type="PANTHER" id="PTHR12905">
    <property type="entry name" value="METALLOPHOSPHOESTERASE"/>
    <property type="match status" value="1"/>
</dbReference>
<dbReference type="InterPro" id="IPR004843">
    <property type="entry name" value="Calcineurin-like_PHP"/>
</dbReference>
<accession>A0A9W8TK58</accession>
<comment type="caution">
    <text evidence="2">The sequence shown here is derived from an EMBL/GenBank/DDBJ whole genome shotgun (WGS) entry which is preliminary data.</text>
</comment>
<evidence type="ECO:0000313" key="3">
    <source>
        <dbReference type="Proteomes" id="UP001148614"/>
    </source>
</evidence>
<dbReference type="PANTHER" id="PTHR12905:SF0">
    <property type="entry name" value="CALCINEURIN-LIKE PHOSPHOESTERASE DOMAIN-CONTAINING PROTEIN"/>
    <property type="match status" value="1"/>
</dbReference>
<protein>
    <recommendedName>
        <fullName evidence="1">Calcineurin-like phosphoesterase domain-containing protein</fullName>
    </recommendedName>
</protein>
<feature type="domain" description="Calcineurin-like phosphoesterase" evidence="1">
    <location>
        <begin position="23"/>
        <end position="228"/>
    </location>
</feature>
<organism evidence="2 3">
    <name type="scientific">Xylaria arbuscula</name>
    <dbReference type="NCBI Taxonomy" id="114810"/>
    <lineage>
        <taxon>Eukaryota</taxon>
        <taxon>Fungi</taxon>
        <taxon>Dikarya</taxon>
        <taxon>Ascomycota</taxon>
        <taxon>Pezizomycotina</taxon>
        <taxon>Sordariomycetes</taxon>
        <taxon>Xylariomycetidae</taxon>
        <taxon>Xylariales</taxon>
        <taxon>Xylariaceae</taxon>
        <taxon>Xylaria</taxon>
    </lineage>
</organism>
<dbReference type="Proteomes" id="UP001148614">
    <property type="component" value="Unassembled WGS sequence"/>
</dbReference>
<dbReference type="AlphaFoldDB" id="A0A9W8TK58"/>
<proteinExistence type="predicted"/>
<dbReference type="InterPro" id="IPR051693">
    <property type="entry name" value="UPF0046_metallophosphoest"/>
</dbReference>
<dbReference type="Pfam" id="PF00149">
    <property type="entry name" value="Metallophos"/>
    <property type="match status" value="1"/>
</dbReference>
<evidence type="ECO:0000259" key="1">
    <source>
        <dbReference type="Pfam" id="PF00149"/>
    </source>
</evidence>
<dbReference type="VEuPathDB" id="FungiDB:F4678DRAFT_462069"/>
<sequence>MDPSQEPFYNDKHSRPNEKVNTTILIISDSHGEVFETKPEYPAADVVIHCGDLTHGSTLREYRQTLQLLQELDAPLKLVIPGNHDFTLDPAAFQRIVGEAPEGITREEICETYGDDGEARRLFEEEDPCIKFLEEGTHAFDLENGASLTVYASPFTPSRDGGMAFQYHPDTGHRFAIEKGTDIVMAHGPPLGLLDRGPGPGGRLGCPDLFAAVARARPRIHCFGHVHGGWGAKRVVWRRVVSEMRRILRILIMELVR</sequence>
<dbReference type="CDD" id="cd07379">
    <property type="entry name" value="MPP_239FB"/>
    <property type="match status" value="1"/>
</dbReference>